<dbReference type="Gene3D" id="3.40.640.10">
    <property type="entry name" value="Type I PLP-dependent aspartate aminotransferase-like (Major domain)"/>
    <property type="match status" value="1"/>
</dbReference>
<dbReference type="GO" id="GO:0042286">
    <property type="term" value="F:glutamate-1-semialdehyde 2,1-aminomutase activity"/>
    <property type="evidence" value="ECO:0007669"/>
    <property type="project" value="UniProtKB-EC"/>
</dbReference>
<evidence type="ECO:0000256" key="2">
    <source>
        <dbReference type="ARBA" id="ARBA00001933"/>
    </source>
</evidence>
<dbReference type="AlphaFoldDB" id="A0A291QDM9"/>
<keyword evidence="10" id="KW-0032">Aminotransferase</keyword>
<dbReference type="Proteomes" id="UP000221011">
    <property type="component" value="Chromosome"/>
</dbReference>
<evidence type="ECO:0000313" key="11">
    <source>
        <dbReference type="Proteomes" id="UP000221011"/>
    </source>
</evidence>
<evidence type="ECO:0000256" key="8">
    <source>
        <dbReference type="ARBA" id="ARBA00023244"/>
    </source>
</evidence>
<dbReference type="EC" id="5.4.3.8" evidence="5"/>
<comment type="cofactor">
    <cofactor evidence="2">
        <name>pyridoxal 5'-phosphate</name>
        <dbReference type="ChEBI" id="CHEBI:597326"/>
    </cofactor>
</comment>
<gene>
    <name evidence="10" type="ORF">KY5_4566</name>
</gene>
<dbReference type="RefSeq" id="WP_098244061.1">
    <property type="nucleotide sequence ID" value="NZ_CP022685.1"/>
</dbReference>
<dbReference type="InterPro" id="IPR015421">
    <property type="entry name" value="PyrdxlP-dep_Trfase_major"/>
</dbReference>
<comment type="catalytic activity">
    <reaction evidence="1">
        <text>(S)-4-amino-5-oxopentanoate = 5-aminolevulinate</text>
        <dbReference type="Rhea" id="RHEA:14265"/>
        <dbReference type="ChEBI" id="CHEBI:57501"/>
        <dbReference type="ChEBI" id="CHEBI:356416"/>
        <dbReference type="EC" id="5.4.3.8"/>
    </reaction>
</comment>
<protein>
    <recommendedName>
        <fullName evidence="5">glutamate-1-semialdehyde 2,1-aminomutase</fullName>
        <ecNumber evidence="5">5.4.3.8</ecNumber>
    </recommendedName>
</protein>
<dbReference type="InterPro" id="IPR015422">
    <property type="entry name" value="PyrdxlP-dep_Trfase_small"/>
</dbReference>
<comment type="pathway">
    <text evidence="3">Porphyrin-containing compound metabolism; protoporphyrin-IX biosynthesis; 5-aminolevulinate from L-glutamyl-tRNA(Glu): step 2/2.</text>
</comment>
<accession>A0A291QDM9</accession>
<organism evidence="10 11">
    <name type="scientific">Streptomyces formicae</name>
    <dbReference type="NCBI Taxonomy" id="1616117"/>
    <lineage>
        <taxon>Bacteria</taxon>
        <taxon>Bacillati</taxon>
        <taxon>Actinomycetota</taxon>
        <taxon>Actinomycetes</taxon>
        <taxon>Kitasatosporales</taxon>
        <taxon>Streptomycetaceae</taxon>
        <taxon>Streptomyces</taxon>
    </lineage>
</organism>
<evidence type="ECO:0000313" key="10">
    <source>
        <dbReference type="EMBL" id="ATL29584.1"/>
    </source>
</evidence>
<keyword evidence="11" id="KW-1185">Reference proteome</keyword>
<reference evidence="10 11" key="1">
    <citation type="submission" date="2017-08" db="EMBL/GenBank/DDBJ databases">
        <title>Complete Genome Sequence of Streptomyces formicae KY5, the formicamycin producer.</title>
        <authorList>
            <person name="Holmes N.A."/>
            <person name="Devine R."/>
            <person name="Qin Z."/>
            <person name="Seipke R.F."/>
            <person name="Wilkinson B."/>
            <person name="Hutchings M.I."/>
        </authorList>
    </citation>
    <scope>NUCLEOTIDE SEQUENCE [LARGE SCALE GENOMIC DNA]</scope>
    <source>
        <strain evidence="10 11">KY5</strain>
    </source>
</reference>
<dbReference type="KEGG" id="sfk:KY5_4566"/>
<keyword evidence="7 10" id="KW-0413">Isomerase</keyword>
<sequence length="426" mass="45881">MRPEIKRAQHTIPVGASSPLRACRNVGTDPLVVAEAHGQYLHDVDGTRYIDFMYGFGPLILGHAPEAVSTAIAQQAANGTLFGTYCTQEIELAERITATADHLEQLRFVCSGTEAVMSTLRLARAYTGRTRVLRFNGGYHGHFDLVQNKDEARMRDSGLDPAAMRSNVFAEYNDAESVERAFAESPGEIAAVVVEPIACNMSLVMPEEGFLADLRRICDREGAVLIFDEVITGFRLTYGPASNLLGVSPDLTAFGKIIGGGTPVGAFGGRRDIMRLLDEERVLQGGTLSGNPLTMAAGLATLDALAQPGFYEELERKGALLEAAVERHRAEKGLDFTFTRTGSIFAFIFVPQAAPVRVKADVAAQAQSPYTTMYAGLRTAGYHLAPDIEEPMYVSAETTDETLEDFAARAVALLATDPNTPALATA</sequence>
<evidence type="ECO:0000256" key="4">
    <source>
        <dbReference type="ARBA" id="ARBA00008981"/>
    </source>
</evidence>
<dbReference type="Gene3D" id="3.90.1150.10">
    <property type="entry name" value="Aspartate Aminotransferase, domain 1"/>
    <property type="match status" value="1"/>
</dbReference>
<dbReference type="PANTHER" id="PTHR43713">
    <property type="entry name" value="GLUTAMATE-1-SEMIALDEHYDE 2,1-AMINOMUTASE"/>
    <property type="match status" value="1"/>
</dbReference>
<dbReference type="NCBIfam" id="NF000818">
    <property type="entry name" value="PRK00062.1"/>
    <property type="match status" value="1"/>
</dbReference>
<proteinExistence type="inferred from homology"/>
<evidence type="ECO:0000256" key="7">
    <source>
        <dbReference type="ARBA" id="ARBA00023235"/>
    </source>
</evidence>
<evidence type="ECO:0000256" key="3">
    <source>
        <dbReference type="ARBA" id="ARBA00004819"/>
    </source>
</evidence>
<dbReference type="PANTHER" id="PTHR43713:SF3">
    <property type="entry name" value="GLUTAMATE-1-SEMIALDEHYDE 2,1-AMINOMUTASE 1, CHLOROPLASTIC-RELATED"/>
    <property type="match status" value="1"/>
</dbReference>
<evidence type="ECO:0000256" key="5">
    <source>
        <dbReference type="ARBA" id="ARBA00012143"/>
    </source>
</evidence>
<comment type="similarity">
    <text evidence="4">Belongs to the class-III pyridoxal-phosphate-dependent aminotransferase family. HemL subfamily.</text>
</comment>
<dbReference type="InterPro" id="IPR005814">
    <property type="entry name" value="Aminotrans_3"/>
</dbReference>
<dbReference type="GO" id="GO:0008483">
    <property type="term" value="F:transaminase activity"/>
    <property type="evidence" value="ECO:0007669"/>
    <property type="project" value="UniProtKB-KW"/>
</dbReference>
<keyword evidence="8" id="KW-0627">Porphyrin biosynthesis</keyword>
<dbReference type="SUPFAM" id="SSF53383">
    <property type="entry name" value="PLP-dependent transferases"/>
    <property type="match status" value="1"/>
</dbReference>
<dbReference type="GO" id="GO:0006779">
    <property type="term" value="P:porphyrin-containing compound biosynthetic process"/>
    <property type="evidence" value="ECO:0007669"/>
    <property type="project" value="UniProtKB-KW"/>
</dbReference>
<keyword evidence="6 9" id="KW-0663">Pyridoxal phosphate</keyword>
<dbReference type="CDD" id="cd00610">
    <property type="entry name" value="OAT_like"/>
    <property type="match status" value="1"/>
</dbReference>
<name>A0A291QDM9_9ACTN</name>
<dbReference type="InterPro" id="IPR015424">
    <property type="entry name" value="PyrdxlP-dep_Trfase"/>
</dbReference>
<dbReference type="GO" id="GO:0030170">
    <property type="term" value="F:pyridoxal phosphate binding"/>
    <property type="evidence" value="ECO:0007669"/>
    <property type="project" value="InterPro"/>
</dbReference>
<dbReference type="EMBL" id="CP022685">
    <property type="protein sequence ID" value="ATL29584.1"/>
    <property type="molecule type" value="Genomic_DNA"/>
</dbReference>
<evidence type="ECO:0000256" key="9">
    <source>
        <dbReference type="RuleBase" id="RU003560"/>
    </source>
</evidence>
<evidence type="ECO:0000256" key="6">
    <source>
        <dbReference type="ARBA" id="ARBA00022898"/>
    </source>
</evidence>
<keyword evidence="10" id="KW-0808">Transferase</keyword>
<dbReference type="Pfam" id="PF00202">
    <property type="entry name" value="Aminotran_3"/>
    <property type="match status" value="1"/>
</dbReference>
<dbReference type="FunFam" id="3.40.640.10:FF:000021">
    <property type="entry name" value="Glutamate-1-semialdehyde 2,1-aminomutase"/>
    <property type="match status" value="1"/>
</dbReference>
<evidence type="ECO:0000256" key="1">
    <source>
        <dbReference type="ARBA" id="ARBA00001579"/>
    </source>
</evidence>